<accession>W7IPM2</accession>
<dbReference type="PATRIC" id="fig|909613.9.peg.2342"/>
<dbReference type="GO" id="GO:0004316">
    <property type="term" value="F:3-oxoacyl-[acyl-carrier-protein] reductase (NADPH) activity"/>
    <property type="evidence" value="ECO:0007669"/>
    <property type="project" value="UniProtKB-EC"/>
</dbReference>
<proteinExistence type="inferred from homology"/>
<comment type="similarity">
    <text evidence="1">Belongs to the short-chain dehydrogenases/reductases (SDR) family.</text>
</comment>
<dbReference type="Proteomes" id="UP000019277">
    <property type="component" value="Unassembled WGS sequence"/>
</dbReference>
<dbReference type="Gene3D" id="3.40.50.720">
    <property type="entry name" value="NAD(P)-binding Rossmann-like Domain"/>
    <property type="match status" value="1"/>
</dbReference>
<dbReference type="PANTHER" id="PTHR42879">
    <property type="entry name" value="3-OXOACYL-(ACYL-CARRIER-PROTEIN) REDUCTASE"/>
    <property type="match status" value="1"/>
</dbReference>
<dbReference type="SUPFAM" id="SSF51735">
    <property type="entry name" value="NAD(P)-binding Rossmann-fold domains"/>
    <property type="match status" value="1"/>
</dbReference>
<dbReference type="InterPro" id="IPR002347">
    <property type="entry name" value="SDR_fam"/>
</dbReference>
<sequence length="243" mass="25793">MTGTRVAVVSGGSRGLGRILVERLLAEDWSVATFSRNANDFTKQTEEDSGDRFHWARLDLADPDAITGFVAGVRERFGGVDLLVNNAAILHQGLFVTMPRAQTTATVTTNLLAPILLTQACAREMTRRGGGQVVAISSINSVRGYRGVAVYTATKAGMDGFTRALATELGAFGIRVNSVVPGFFDSALTEGVTDENREKIIRRTPLGRLATGDDVADAVRFLVSPAASFITGQTIVVDGGITC</sequence>
<dbReference type="Pfam" id="PF13561">
    <property type="entry name" value="adh_short_C2"/>
    <property type="match status" value="1"/>
</dbReference>
<protein>
    <submittedName>
        <fullName evidence="3">3-oxoacyl-[acyl-carrier protein] reductase</fullName>
        <ecNumber evidence="3">1.1.1.100</ecNumber>
    </submittedName>
</protein>
<comment type="caution">
    <text evidence="3">The sequence shown here is derived from an EMBL/GenBank/DDBJ whole genome shotgun (WGS) entry which is preliminary data.</text>
</comment>
<dbReference type="EMBL" id="AYXG01000081">
    <property type="protein sequence ID" value="EWC62348.1"/>
    <property type="molecule type" value="Genomic_DNA"/>
</dbReference>
<evidence type="ECO:0000313" key="3">
    <source>
        <dbReference type="EMBL" id="EWC62348.1"/>
    </source>
</evidence>
<dbReference type="STRING" id="909613.UO65_2335"/>
<evidence type="ECO:0000256" key="2">
    <source>
        <dbReference type="ARBA" id="ARBA00023002"/>
    </source>
</evidence>
<dbReference type="InterPro" id="IPR020904">
    <property type="entry name" value="Sc_DH/Rdtase_CS"/>
</dbReference>
<keyword evidence="2 3" id="KW-0560">Oxidoreductase</keyword>
<dbReference type="InterPro" id="IPR036291">
    <property type="entry name" value="NAD(P)-bd_dom_sf"/>
</dbReference>
<name>W7IPM2_9PSEU</name>
<keyword evidence="4" id="KW-1185">Reference proteome</keyword>
<dbReference type="PROSITE" id="PS00061">
    <property type="entry name" value="ADH_SHORT"/>
    <property type="match status" value="1"/>
</dbReference>
<dbReference type="AlphaFoldDB" id="W7IPM2"/>
<evidence type="ECO:0000313" key="4">
    <source>
        <dbReference type="Proteomes" id="UP000019277"/>
    </source>
</evidence>
<dbReference type="GO" id="GO:0032787">
    <property type="term" value="P:monocarboxylic acid metabolic process"/>
    <property type="evidence" value="ECO:0007669"/>
    <property type="project" value="UniProtKB-ARBA"/>
</dbReference>
<gene>
    <name evidence="3" type="ORF">UO65_2335</name>
</gene>
<dbReference type="RefSeq" id="WP_035281548.1">
    <property type="nucleotide sequence ID" value="NZ_AYXG01000081.1"/>
</dbReference>
<dbReference type="PRINTS" id="PR00081">
    <property type="entry name" value="GDHRDH"/>
</dbReference>
<dbReference type="PRINTS" id="PR00080">
    <property type="entry name" value="SDRFAMILY"/>
</dbReference>
<evidence type="ECO:0000256" key="1">
    <source>
        <dbReference type="ARBA" id="ARBA00006484"/>
    </source>
</evidence>
<organism evidence="3 4">
    <name type="scientific">Actinokineospora spheciospongiae</name>
    <dbReference type="NCBI Taxonomy" id="909613"/>
    <lineage>
        <taxon>Bacteria</taxon>
        <taxon>Bacillati</taxon>
        <taxon>Actinomycetota</taxon>
        <taxon>Actinomycetes</taxon>
        <taxon>Pseudonocardiales</taxon>
        <taxon>Pseudonocardiaceae</taxon>
        <taxon>Actinokineospora</taxon>
    </lineage>
</organism>
<dbReference type="PANTHER" id="PTHR42879:SF2">
    <property type="entry name" value="3-OXOACYL-[ACYL-CARRIER-PROTEIN] REDUCTASE FABG"/>
    <property type="match status" value="1"/>
</dbReference>
<dbReference type="InterPro" id="IPR050259">
    <property type="entry name" value="SDR"/>
</dbReference>
<dbReference type="EC" id="1.1.1.100" evidence="3"/>
<dbReference type="FunFam" id="3.40.50.720:FF:000173">
    <property type="entry name" value="3-oxoacyl-[acyl-carrier protein] reductase"/>
    <property type="match status" value="1"/>
</dbReference>
<reference evidence="3 4" key="1">
    <citation type="journal article" date="2014" name="Genome Announc.">
        <title>Draft Genome Sequence of the Antitrypanosomally Active Sponge-Associated Bacterium Actinokineospora sp. Strain EG49.</title>
        <authorList>
            <person name="Harjes J."/>
            <person name="Ryu T."/>
            <person name="Abdelmohsen U.R."/>
            <person name="Moitinho-Silva L."/>
            <person name="Horn H."/>
            <person name="Ravasi T."/>
            <person name="Hentschel U."/>
        </authorList>
    </citation>
    <scope>NUCLEOTIDE SEQUENCE [LARGE SCALE GENOMIC DNA]</scope>
    <source>
        <strain evidence="3 4">EG49</strain>
    </source>
</reference>
<dbReference type="eggNOG" id="COG1028">
    <property type="taxonomic scope" value="Bacteria"/>
</dbReference>